<gene>
    <name evidence="2" type="ORF">MFFC18_21020</name>
</gene>
<keyword evidence="3" id="KW-1185">Reference proteome</keyword>
<sequence length="113" mass="12667">MNPYETPTVKATSQGKTNNRYGYVQVSVGYGLLALYVFIVSQLGQLANSTATFDRVAFRNSLVWLVPFLVLIPWLSYKSLTPNNLSKIRISSAILLLIFLVCTTLVLPMFDYP</sequence>
<protein>
    <submittedName>
        <fullName evidence="2">Uncharacterized protein</fullName>
    </submittedName>
</protein>
<feature type="transmembrane region" description="Helical" evidence="1">
    <location>
        <begin position="61"/>
        <end position="80"/>
    </location>
</feature>
<evidence type="ECO:0000256" key="1">
    <source>
        <dbReference type="SAM" id="Phobius"/>
    </source>
</evidence>
<evidence type="ECO:0000313" key="3">
    <source>
        <dbReference type="Proteomes" id="UP000322214"/>
    </source>
</evidence>
<feature type="transmembrane region" description="Helical" evidence="1">
    <location>
        <begin position="21"/>
        <end position="41"/>
    </location>
</feature>
<keyword evidence="1" id="KW-1133">Transmembrane helix</keyword>
<evidence type="ECO:0000313" key="2">
    <source>
        <dbReference type="EMBL" id="QEG22226.1"/>
    </source>
</evidence>
<keyword evidence="1" id="KW-0812">Transmembrane</keyword>
<accession>A0A5B9PCH3</accession>
<keyword evidence="1" id="KW-0472">Membrane</keyword>
<proteinExistence type="predicted"/>
<name>A0A5B9PCH3_9BACT</name>
<dbReference type="Proteomes" id="UP000322214">
    <property type="component" value="Chromosome"/>
</dbReference>
<feature type="transmembrane region" description="Helical" evidence="1">
    <location>
        <begin position="92"/>
        <end position="110"/>
    </location>
</feature>
<dbReference type="AlphaFoldDB" id="A0A5B9PCH3"/>
<organism evidence="2 3">
    <name type="scientific">Mariniblastus fucicola</name>
    <dbReference type="NCBI Taxonomy" id="980251"/>
    <lineage>
        <taxon>Bacteria</taxon>
        <taxon>Pseudomonadati</taxon>
        <taxon>Planctomycetota</taxon>
        <taxon>Planctomycetia</taxon>
        <taxon>Pirellulales</taxon>
        <taxon>Pirellulaceae</taxon>
        <taxon>Mariniblastus</taxon>
    </lineage>
</organism>
<reference evidence="2 3" key="1">
    <citation type="submission" date="2019-08" db="EMBL/GenBank/DDBJ databases">
        <title>Deep-cultivation of Planctomycetes and their phenomic and genomic characterization uncovers novel biology.</title>
        <authorList>
            <person name="Wiegand S."/>
            <person name="Jogler M."/>
            <person name="Boedeker C."/>
            <person name="Pinto D."/>
            <person name="Vollmers J."/>
            <person name="Rivas-Marin E."/>
            <person name="Kohn T."/>
            <person name="Peeters S.H."/>
            <person name="Heuer A."/>
            <person name="Rast P."/>
            <person name="Oberbeckmann S."/>
            <person name="Bunk B."/>
            <person name="Jeske O."/>
            <person name="Meyerdierks A."/>
            <person name="Storesund J.E."/>
            <person name="Kallscheuer N."/>
            <person name="Luecker S."/>
            <person name="Lage O.M."/>
            <person name="Pohl T."/>
            <person name="Merkel B.J."/>
            <person name="Hornburger P."/>
            <person name="Mueller R.-W."/>
            <person name="Bruemmer F."/>
            <person name="Labrenz M."/>
            <person name="Spormann A.M."/>
            <person name="Op den Camp H."/>
            <person name="Overmann J."/>
            <person name="Amann R."/>
            <person name="Jetten M.S.M."/>
            <person name="Mascher T."/>
            <person name="Medema M.H."/>
            <person name="Devos D.P."/>
            <person name="Kaster A.-K."/>
            <person name="Ovreas L."/>
            <person name="Rohde M."/>
            <person name="Galperin M.Y."/>
            <person name="Jogler C."/>
        </authorList>
    </citation>
    <scope>NUCLEOTIDE SEQUENCE [LARGE SCALE GENOMIC DNA]</scope>
    <source>
        <strain evidence="2 3">FC18</strain>
    </source>
</reference>
<dbReference type="KEGG" id="mff:MFFC18_21020"/>
<dbReference type="EMBL" id="CP042912">
    <property type="protein sequence ID" value="QEG22226.1"/>
    <property type="molecule type" value="Genomic_DNA"/>
</dbReference>